<keyword evidence="3" id="KW-1185">Reference proteome</keyword>
<feature type="compositionally biased region" description="Basic and acidic residues" evidence="1">
    <location>
        <begin position="21"/>
        <end position="35"/>
    </location>
</feature>
<dbReference type="InterPro" id="IPR001810">
    <property type="entry name" value="F-box_dom"/>
</dbReference>
<proteinExistence type="predicted"/>
<dbReference type="Pfam" id="PF00400">
    <property type="entry name" value="WD40"/>
    <property type="match status" value="2"/>
</dbReference>
<dbReference type="InterPro" id="IPR015943">
    <property type="entry name" value="WD40/YVTN_repeat-like_dom_sf"/>
</dbReference>
<dbReference type="SUPFAM" id="SSF81383">
    <property type="entry name" value="F-box domain"/>
    <property type="match status" value="1"/>
</dbReference>
<dbReference type="InterPro" id="IPR036047">
    <property type="entry name" value="F-box-like_dom_sf"/>
</dbReference>
<reference evidence="2" key="2">
    <citation type="submission" date="2020-05" db="UniProtKB">
        <authorList>
            <consortium name="EnsemblMetazoa"/>
        </authorList>
    </citation>
    <scope>IDENTIFICATION</scope>
    <source>
        <strain evidence="2">LVP_AGWG</strain>
    </source>
</reference>
<dbReference type="PANTHER" id="PTHR20995">
    <property type="entry name" value="F-BOX/WD REPEAT-CONTAINING PROTEIN 5"/>
    <property type="match status" value="1"/>
</dbReference>
<dbReference type="InterPro" id="IPR001680">
    <property type="entry name" value="WD40_rpt"/>
</dbReference>
<feature type="region of interest" description="Disordered" evidence="1">
    <location>
        <begin position="1"/>
        <end position="51"/>
    </location>
</feature>
<dbReference type="PROSITE" id="PS50082">
    <property type="entry name" value="WD_REPEATS_2"/>
    <property type="match status" value="2"/>
</dbReference>
<dbReference type="Gene3D" id="1.20.1280.50">
    <property type="match status" value="1"/>
</dbReference>
<organism evidence="2 3">
    <name type="scientific">Aedes aegypti</name>
    <name type="common">Yellowfever mosquito</name>
    <name type="synonym">Culex aegypti</name>
    <dbReference type="NCBI Taxonomy" id="7159"/>
    <lineage>
        <taxon>Eukaryota</taxon>
        <taxon>Metazoa</taxon>
        <taxon>Ecdysozoa</taxon>
        <taxon>Arthropoda</taxon>
        <taxon>Hexapoda</taxon>
        <taxon>Insecta</taxon>
        <taxon>Pterygota</taxon>
        <taxon>Neoptera</taxon>
        <taxon>Endopterygota</taxon>
        <taxon>Diptera</taxon>
        <taxon>Nematocera</taxon>
        <taxon>Culicoidea</taxon>
        <taxon>Culicidae</taxon>
        <taxon>Culicinae</taxon>
        <taxon>Aedini</taxon>
        <taxon>Aedes</taxon>
        <taxon>Stegomyia</taxon>
    </lineage>
</organism>
<dbReference type="Proteomes" id="UP000008820">
    <property type="component" value="Chromosome 2"/>
</dbReference>
<dbReference type="InterPro" id="IPR036322">
    <property type="entry name" value="WD40_repeat_dom_sf"/>
</dbReference>
<accession>A0A6I8TA76</accession>
<feature type="region of interest" description="Disordered" evidence="1">
    <location>
        <begin position="408"/>
        <end position="432"/>
    </location>
</feature>
<evidence type="ECO:0000256" key="1">
    <source>
        <dbReference type="SAM" id="MobiDB-lite"/>
    </source>
</evidence>
<dbReference type="Pfam" id="PF12937">
    <property type="entry name" value="F-box-like"/>
    <property type="match status" value="1"/>
</dbReference>
<dbReference type="GO" id="GO:0016567">
    <property type="term" value="P:protein ubiquitination"/>
    <property type="evidence" value="ECO:0007669"/>
    <property type="project" value="InterPro"/>
</dbReference>
<reference evidence="2 3" key="1">
    <citation type="submission" date="2017-06" db="EMBL/GenBank/DDBJ databases">
        <title>Aedes aegypti genome working group (AGWG) sequencing and assembly.</title>
        <authorList>
            <consortium name="Aedes aegypti Genome Working Group (AGWG)"/>
            <person name="Matthews B.J."/>
        </authorList>
    </citation>
    <scope>NUCLEOTIDE SEQUENCE [LARGE SCALE GENOMIC DNA]</scope>
    <source>
        <strain evidence="2 3">LVP_AGWG</strain>
    </source>
</reference>
<dbReference type="GO" id="GO:0019005">
    <property type="term" value="C:SCF ubiquitin ligase complex"/>
    <property type="evidence" value="ECO:0007669"/>
    <property type="project" value="InterPro"/>
</dbReference>
<dbReference type="SMART" id="SM00320">
    <property type="entry name" value="WD40"/>
    <property type="match status" value="3"/>
</dbReference>
<feature type="region of interest" description="Disordered" evidence="1">
    <location>
        <begin position="317"/>
        <end position="352"/>
    </location>
</feature>
<dbReference type="EnsemblMetazoa" id="AAEL007694-RE">
    <property type="protein sequence ID" value="AAEL007694-PE"/>
    <property type="gene ID" value="AAEL007694"/>
</dbReference>
<dbReference type="PROSITE" id="PS50294">
    <property type="entry name" value="WD_REPEATS_REGION"/>
    <property type="match status" value="2"/>
</dbReference>
<dbReference type="Gene3D" id="2.130.10.10">
    <property type="entry name" value="YVTN repeat-like/Quinoprotein amine dehydrogenase"/>
    <property type="match status" value="2"/>
</dbReference>
<dbReference type="SMART" id="SM00256">
    <property type="entry name" value="FBOX"/>
    <property type="match status" value="1"/>
</dbReference>
<gene>
    <name evidence="2" type="primary">5569500</name>
</gene>
<evidence type="ECO:0000313" key="2">
    <source>
        <dbReference type="EnsemblMetazoa" id="AAEL007694-PE"/>
    </source>
</evidence>
<dbReference type="SUPFAM" id="SSF50978">
    <property type="entry name" value="WD40 repeat-like"/>
    <property type="match status" value="1"/>
</dbReference>
<dbReference type="PANTHER" id="PTHR20995:SF17">
    <property type="entry name" value="F-BOX_WD REPEAT-CONTAINING PROTEIN 5"/>
    <property type="match status" value="1"/>
</dbReference>
<protein>
    <submittedName>
        <fullName evidence="2">Uncharacterized protein</fullName>
    </submittedName>
</protein>
<name>A0A6I8TA76_AEDAE</name>
<dbReference type="PROSITE" id="PS50181">
    <property type="entry name" value="FBOX"/>
    <property type="match status" value="1"/>
</dbReference>
<sequence>MERKMSDETPAAGPSTTAMEFRIEGSRNEPPEGRSRSGSSTSSLVAEDQEEDYCENSPWVFIPEPMFTKIFLYLDPRDMLNAGQTCKRWNKLSRDDYIWRKYFQREFNVDTNIGLKPGAESWRTEFKRLTDNVPMVMTDVLTNHSHQVLHVSFSHNGKMFATCSKDGFVIVWNSAYPSTIRDSYDMRKLSWKYTQFSQFNQSDTLLLVSGVHFGSPHSTSGEIAVFTVQNGFRLRCRVTNRPYDIFGTWFSDQHLLSGDLHWLAHLVSSSILWLNKANQEVDSEHTPIRNQLYKFYNRNASSIRAIMVANCPWLGDEKKDEEGAEGPSTSDASELKTSNEDEEDDRRIGNPLSHYQMNQDQAMDNMYRAGRGSYHIDLDFPYVPLENHDYASPIHYLDEYRREYEDSYYESSDDCLDDDDDQEDDDMSEADDLDNLCPKYLIFSTGSKTYTPHQIGFKRISSVNFPRRLDPGPSLKERIALRDRQRELEVIMREMSQEEIRLQYILQNETPPMEANWANYEAVADRFDKVDKLIDLHGHIIGMGLSPDHRYLYVNSRPWPKNYVIRNPLEPPPIAQEIDIHVIDLMTLKKVGTMLRAHKAYTPNTECFFIFLDVCDNYVASGAEDMHAYLWDRYYGVCLAKYQHEDVVNSVAFNPRDNEMLVTTSDDYEIKIWRSLSQAKKLGIQPVGKAVEFRKLKPKATCH</sequence>
<dbReference type="InterPro" id="IPR042508">
    <property type="entry name" value="FBXW5"/>
</dbReference>
<evidence type="ECO:0000313" key="3">
    <source>
        <dbReference type="Proteomes" id="UP000008820"/>
    </source>
</evidence>
<dbReference type="GO" id="GO:0080008">
    <property type="term" value="C:Cul4-RING E3 ubiquitin ligase complex"/>
    <property type="evidence" value="ECO:0007669"/>
    <property type="project" value="InterPro"/>
</dbReference>
<dbReference type="OrthoDB" id="192402at2759"/>
<dbReference type="AlphaFoldDB" id="A0A6I8TA76"/>